<dbReference type="AlphaFoldDB" id="A0A8G2FCR3"/>
<organism evidence="2 3">
    <name type="scientific">Desulfomicrobium norvegicum (strain DSM 1741 / NCIMB 8310)</name>
    <name type="common">Desulfovibrio baculatus (strain Norway 4)</name>
    <name type="synonym">Desulfovibrio desulfuricans (strain Norway 4)</name>
    <dbReference type="NCBI Taxonomy" id="52561"/>
    <lineage>
        <taxon>Bacteria</taxon>
        <taxon>Pseudomonadati</taxon>
        <taxon>Thermodesulfobacteriota</taxon>
        <taxon>Desulfovibrionia</taxon>
        <taxon>Desulfovibrionales</taxon>
        <taxon>Desulfomicrobiaceae</taxon>
        <taxon>Desulfomicrobium</taxon>
    </lineage>
</organism>
<dbReference type="OrthoDB" id="5458521at2"/>
<name>A0A8G2FCR3_DESNO</name>
<reference evidence="2 3" key="1">
    <citation type="submission" date="2016-10" db="EMBL/GenBank/DDBJ databases">
        <authorList>
            <person name="Varghese N."/>
            <person name="Submissions S."/>
        </authorList>
    </citation>
    <scope>NUCLEOTIDE SEQUENCE [LARGE SCALE GENOMIC DNA]</scope>
    <source>
        <strain evidence="2 3">DSM 1741</strain>
    </source>
</reference>
<dbReference type="EMBL" id="FOTO01000001">
    <property type="protein sequence ID" value="SFL28905.1"/>
    <property type="molecule type" value="Genomic_DNA"/>
</dbReference>
<feature type="transmembrane region" description="Helical" evidence="1">
    <location>
        <begin position="78"/>
        <end position="96"/>
    </location>
</feature>
<evidence type="ECO:0000313" key="2">
    <source>
        <dbReference type="EMBL" id="SFL28905.1"/>
    </source>
</evidence>
<keyword evidence="3" id="KW-1185">Reference proteome</keyword>
<keyword evidence="1" id="KW-0472">Membrane</keyword>
<keyword evidence="1" id="KW-1133">Transmembrane helix</keyword>
<sequence>MAHTYDNKKIINKEMRHIMEHAEALVDATAGELDERIAKARTMLKDRLDSAKDEYGELEAKVMDKVQSADEFIHLKPYYVVGGTFISGLLLGWMMTRK</sequence>
<protein>
    <submittedName>
        <fullName evidence="2">Membrane-anchored ribosome-binding protein, inhibits growth in stationary phase, ElaB/YqjD/DUF883 family</fullName>
    </submittedName>
</protein>
<proteinExistence type="predicted"/>
<evidence type="ECO:0000256" key="1">
    <source>
        <dbReference type="SAM" id="Phobius"/>
    </source>
</evidence>
<gene>
    <name evidence="2" type="ORF">SAMN05421830_101383</name>
</gene>
<accession>A0A8G2FCR3</accession>
<dbReference type="RefSeq" id="WP_092188701.1">
    <property type="nucleotide sequence ID" value="NZ_FOTO01000001.1"/>
</dbReference>
<keyword evidence="1" id="KW-0812">Transmembrane</keyword>
<evidence type="ECO:0000313" key="3">
    <source>
        <dbReference type="Proteomes" id="UP000199581"/>
    </source>
</evidence>
<comment type="caution">
    <text evidence="2">The sequence shown here is derived from an EMBL/GenBank/DDBJ whole genome shotgun (WGS) entry which is preliminary data.</text>
</comment>
<dbReference type="Proteomes" id="UP000199581">
    <property type="component" value="Unassembled WGS sequence"/>
</dbReference>